<organism evidence="7">
    <name type="scientific">Psilocybe cubensis</name>
    <name type="common">Psychedelic mushroom</name>
    <name type="synonym">Stropharia cubensis</name>
    <dbReference type="NCBI Taxonomy" id="181762"/>
    <lineage>
        <taxon>Eukaryota</taxon>
        <taxon>Fungi</taxon>
        <taxon>Dikarya</taxon>
        <taxon>Basidiomycota</taxon>
        <taxon>Agaricomycotina</taxon>
        <taxon>Agaricomycetes</taxon>
        <taxon>Agaricomycetidae</taxon>
        <taxon>Agaricales</taxon>
        <taxon>Agaricineae</taxon>
        <taxon>Strophariaceae</taxon>
        <taxon>Psilocybe</taxon>
    </lineage>
</organism>
<dbReference type="Gene3D" id="1.20.1070.10">
    <property type="entry name" value="Rhodopsin 7-helix transmembrane proteins"/>
    <property type="match status" value="1"/>
</dbReference>
<evidence type="ECO:0000256" key="5">
    <source>
        <dbReference type="SAM" id="MobiDB-lite"/>
    </source>
</evidence>
<keyword evidence="2 6" id="KW-0812">Transmembrane</keyword>
<comment type="caution">
    <text evidence="7">The sequence shown here is derived from an EMBL/GenBank/DDBJ whole genome shotgun (WGS) entry which is preliminary data.</text>
</comment>
<keyword evidence="3 6" id="KW-1133">Transmembrane helix</keyword>
<comment type="subcellular location">
    <subcellularLocation>
        <location evidence="1">Membrane</location>
        <topology evidence="1">Multi-pass membrane protein</topology>
    </subcellularLocation>
</comment>
<dbReference type="EMBL" id="JAFIQS010000002">
    <property type="protein sequence ID" value="KAG5172390.1"/>
    <property type="molecule type" value="Genomic_DNA"/>
</dbReference>
<feature type="compositionally biased region" description="Basic and acidic residues" evidence="5">
    <location>
        <begin position="333"/>
        <end position="357"/>
    </location>
</feature>
<feature type="region of interest" description="Disordered" evidence="5">
    <location>
        <begin position="326"/>
        <end position="373"/>
    </location>
</feature>
<feature type="transmembrane region" description="Helical" evidence="6">
    <location>
        <begin position="281"/>
        <end position="306"/>
    </location>
</feature>
<accession>A0A8H7Y295</accession>
<dbReference type="GO" id="GO:0007189">
    <property type="term" value="P:adenylate cyclase-activating G protein-coupled receptor signaling pathway"/>
    <property type="evidence" value="ECO:0007669"/>
    <property type="project" value="TreeGrafter"/>
</dbReference>
<feature type="transmembrane region" description="Helical" evidence="6">
    <location>
        <begin position="48"/>
        <end position="70"/>
    </location>
</feature>
<dbReference type="GO" id="GO:0004930">
    <property type="term" value="F:G protein-coupled receptor activity"/>
    <property type="evidence" value="ECO:0007669"/>
    <property type="project" value="TreeGrafter"/>
</dbReference>
<evidence type="ECO:0008006" key="8">
    <source>
        <dbReference type="Google" id="ProtNLM"/>
    </source>
</evidence>
<keyword evidence="4 6" id="KW-0472">Membrane</keyword>
<protein>
    <recommendedName>
        <fullName evidence="8">Glucose receptor Git3 N-terminal domain-containing protein</fullName>
    </recommendedName>
</protein>
<evidence type="ECO:0000256" key="4">
    <source>
        <dbReference type="ARBA" id="ARBA00023136"/>
    </source>
</evidence>
<evidence type="ECO:0000256" key="2">
    <source>
        <dbReference type="ARBA" id="ARBA00022692"/>
    </source>
</evidence>
<evidence type="ECO:0000256" key="6">
    <source>
        <dbReference type="SAM" id="Phobius"/>
    </source>
</evidence>
<proteinExistence type="predicted"/>
<gene>
    <name evidence="7" type="ORF">JR316_001889</name>
</gene>
<sequence>MSSIDNLPNGIICTPEQYAISTSLSSIHTTLHCLTRGESIGLTIVSQAGIISLVAVVYVWTIIIFSLFAADVLQAIGAVMDVKWVHDGRVQIGRFCDAQGIVQQLGETGVAIATLTIAAYTFVGVWLGKGVRSLRVATVVVSTTWLFVVLIVILGNTVNRGAGKSRFQAPTPYWCWISKDYLQLRIWGEYFWFWVTLLFSIVVYVPLYLWSRGNITFDDHSWWKLHWHRADENTDPALTGIRRRSLIMLLYPLVYCMLILPLSVVRWIGFVQERGGGENKISATATLAVTAIYGLSGASNVVLLLTTRPESVLFGKHPYVSVMRAPSPVLSTNHDERSESGYESGRQRASKDRSREAGEEEVEEVELGRLPSR</sequence>
<dbReference type="AlphaFoldDB" id="A0A8H7Y295"/>
<evidence type="ECO:0000313" key="7">
    <source>
        <dbReference type="EMBL" id="KAG5172390.1"/>
    </source>
</evidence>
<name>A0A8H7Y295_PSICU</name>
<dbReference type="GO" id="GO:0005886">
    <property type="term" value="C:plasma membrane"/>
    <property type="evidence" value="ECO:0007669"/>
    <property type="project" value="TreeGrafter"/>
</dbReference>
<reference evidence="7" key="1">
    <citation type="submission" date="2021-02" db="EMBL/GenBank/DDBJ databases">
        <title>Psilocybe cubensis genome.</title>
        <authorList>
            <person name="Mckernan K.J."/>
            <person name="Crawford S."/>
            <person name="Trippe A."/>
            <person name="Kane L.T."/>
            <person name="Mclaughlin S."/>
        </authorList>
    </citation>
    <scope>NUCLEOTIDE SEQUENCE [LARGE SCALE GENOMIC DNA]</scope>
    <source>
        <strain evidence="7">MGC-MH-2018</strain>
    </source>
</reference>
<feature type="transmembrane region" description="Helical" evidence="6">
    <location>
        <begin position="109"/>
        <end position="127"/>
    </location>
</feature>
<dbReference type="PANTHER" id="PTHR23112:SF37">
    <property type="entry name" value="G PROTEIN-COUPLED RECEPTOR GPR1"/>
    <property type="match status" value="1"/>
</dbReference>
<evidence type="ECO:0000256" key="3">
    <source>
        <dbReference type="ARBA" id="ARBA00022989"/>
    </source>
</evidence>
<feature type="transmembrane region" description="Helical" evidence="6">
    <location>
        <begin position="249"/>
        <end position="269"/>
    </location>
</feature>
<feature type="transmembrane region" description="Helical" evidence="6">
    <location>
        <begin position="191"/>
        <end position="210"/>
    </location>
</feature>
<dbReference type="OrthoDB" id="100006at2759"/>
<dbReference type="PANTHER" id="PTHR23112">
    <property type="entry name" value="G PROTEIN-COUPLED RECEPTOR 157-RELATED"/>
    <property type="match status" value="1"/>
</dbReference>
<feature type="transmembrane region" description="Helical" evidence="6">
    <location>
        <begin position="134"/>
        <end position="155"/>
    </location>
</feature>
<evidence type="ECO:0000256" key="1">
    <source>
        <dbReference type="ARBA" id="ARBA00004141"/>
    </source>
</evidence>